<dbReference type="Pfam" id="PF13673">
    <property type="entry name" value="Acetyltransf_10"/>
    <property type="match status" value="1"/>
</dbReference>
<evidence type="ECO:0000313" key="2">
    <source>
        <dbReference type="EMBL" id="SFJ54344.1"/>
    </source>
</evidence>
<dbReference type="PANTHER" id="PTHR43451">
    <property type="entry name" value="ACETYLTRANSFERASE (GNAT) FAMILY PROTEIN"/>
    <property type="match status" value="1"/>
</dbReference>
<sequence>MFVIRKFEDPDADQIVTLFYDTVHSVNARDYTLEQLNAWAPKRSADERKEQVERLKLSLRKHISYVADMGGQVVGFADIIEDGYLNRMFAHKDHQGEGIGSALLRKLECEVMQLGITEVRTDASITAKPFFERHGCDGSTTNSNSTLRFDGQFQDGENFIAVSFITLKLTTATLVRKCYPKFPKWYFKSFFHLLGKMIPKSTFATSTL</sequence>
<dbReference type="InterPro" id="IPR016181">
    <property type="entry name" value="Acyl_CoA_acyltransferase"/>
</dbReference>
<dbReference type="AlphaFoldDB" id="A0A1I3S6A8"/>
<dbReference type="SUPFAM" id="SSF55729">
    <property type="entry name" value="Acyl-CoA N-acyltransferases (Nat)"/>
    <property type="match status" value="1"/>
</dbReference>
<dbReference type="InterPro" id="IPR000182">
    <property type="entry name" value="GNAT_dom"/>
</dbReference>
<reference evidence="2 3" key="1">
    <citation type="submission" date="2016-10" db="EMBL/GenBank/DDBJ databases">
        <authorList>
            <person name="de Groot N.N."/>
        </authorList>
    </citation>
    <scope>NUCLEOTIDE SEQUENCE [LARGE SCALE GENOMIC DNA]</scope>
    <source>
        <strain evidence="2 3">DSM 44778</strain>
    </source>
</reference>
<keyword evidence="3" id="KW-1185">Reference proteome</keyword>
<dbReference type="RefSeq" id="WP_245739847.1">
    <property type="nucleotide sequence ID" value="NZ_FORR01000012.1"/>
</dbReference>
<protein>
    <submittedName>
        <fullName evidence="2">L-amino acid N-acyltransferase YncA</fullName>
    </submittedName>
</protein>
<gene>
    <name evidence="2" type="ORF">SAMN05421852_11241</name>
</gene>
<keyword evidence="2" id="KW-0012">Acyltransferase</keyword>
<dbReference type="Gene3D" id="3.40.630.30">
    <property type="match status" value="1"/>
</dbReference>
<dbReference type="Proteomes" id="UP000199545">
    <property type="component" value="Unassembled WGS sequence"/>
</dbReference>
<feature type="domain" description="N-acetyltransferase" evidence="1">
    <location>
        <begin position="26"/>
        <end position="172"/>
    </location>
</feature>
<dbReference type="PROSITE" id="PS51186">
    <property type="entry name" value="GNAT"/>
    <property type="match status" value="1"/>
</dbReference>
<dbReference type="STRING" id="46223.SAMN05421852_11241"/>
<dbReference type="InterPro" id="IPR052564">
    <property type="entry name" value="N-acetyltrans/Recomb-assoc"/>
</dbReference>
<dbReference type="EMBL" id="FORR01000012">
    <property type="protein sequence ID" value="SFJ54344.1"/>
    <property type="molecule type" value="Genomic_DNA"/>
</dbReference>
<dbReference type="PANTHER" id="PTHR43451:SF1">
    <property type="entry name" value="ACETYLTRANSFERASE"/>
    <property type="match status" value="1"/>
</dbReference>
<evidence type="ECO:0000313" key="3">
    <source>
        <dbReference type="Proteomes" id="UP000199545"/>
    </source>
</evidence>
<evidence type="ECO:0000259" key="1">
    <source>
        <dbReference type="PROSITE" id="PS51186"/>
    </source>
</evidence>
<proteinExistence type="predicted"/>
<dbReference type="CDD" id="cd04301">
    <property type="entry name" value="NAT_SF"/>
    <property type="match status" value="1"/>
</dbReference>
<keyword evidence="2" id="KW-0808">Transferase</keyword>
<dbReference type="GO" id="GO:0016747">
    <property type="term" value="F:acyltransferase activity, transferring groups other than amino-acyl groups"/>
    <property type="evidence" value="ECO:0007669"/>
    <property type="project" value="InterPro"/>
</dbReference>
<accession>A0A1I3S6A8</accession>
<organism evidence="2 3">
    <name type="scientific">Thermoflavimicrobium dichotomicum</name>
    <dbReference type="NCBI Taxonomy" id="46223"/>
    <lineage>
        <taxon>Bacteria</taxon>
        <taxon>Bacillati</taxon>
        <taxon>Bacillota</taxon>
        <taxon>Bacilli</taxon>
        <taxon>Bacillales</taxon>
        <taxon>Thermoactinomycetaceae</taxon>
        <taxon>Thermoflavimicrobium</taxon>
    </lineage>
</organism>
<name>A0A1I3S6A8_9BACL</name>